<accession>A0AAV9ZW63</accession>
<comment type="caution">
    <text evidence="1">The sequence shown here is derived from an EMBL/GenBank/DDBJ whole genome shotgun (WGS) entry which is preliminary data.</text>
</comment>
<gene>
    <name evidence="1" type="ORF">R3P38DRAFT_2656700</name>
</gene>
<sequence length="108" mass="12356">MPRGSCSIITQLRTGHVALNAYLARFGAVNSPMCHKCGEPETVRHYLLTCRRYSSERDLLRRKLYSSGRQPLDMKTLLGRAKNKKHLLQFVAATDRFPRYTTTSTPQD</sequence>
<organism evidence="1 2">
    <name type="scientific">Favolaschia claudopus</name>
    <dbReference type="NCBI Taxonomy" id="2862362"/>
    <lineage>
        <taxon>Eukaryota</taxon>
        <taxon>Fungi</taxon>
        <taxon>Dikarya</taxon>
        <taxon>Basidiomycota</taxon>
        <taxon>Agaricomycotina</taxon>
        <taxon>Agaricomycetes</taxon>
        <taxon>Agaricomycetidae</taxon>
        <taxon>Agaricales</taxon>
        <taxon>Marasmiineae</taxon>
        <taxon>Mycenaceae</taxon>
        <taxon>Favolaschia</taxon>
    </lineage>
</organism>
<protein>
    <recommendedName>
        <fullName evidence="3">Reverse transcriptase zinc-binding domain-containing protein</fullName>
    </recommendedName>
</protein>
<keyword evidence="2" id="KW-1185">Reference proteome</keyword>
<name>A0AAV9ZW63_9AGAR</name>
<reference evidence="1 2" key="1">
    <citation type="journal article" date="2024" name="J Genomics">
        <title>Draft genome sequencing and assembly of Favolaschia claudopus CIRM-BRFM 2984 isolated from oak limbs.</title>
        <authorList>
            <person name="Navarro D."/>
            <person name="Drula E."/>
            <person name="Chaduli D."/>
            <person name="Cazenave R."/>
            <person name="Ahrendt S."/>
            <person name="Wang J."/>
            <person name="Lipzen A."/>
            <person name="Daum C."/>
            <person name="Barry K."/>
            <person name="Grigoriev I.V."/>
            <person name="Favel A."/>
            <person name="Rosso M.N."/>
            <person name="Martin F."/>
        </authorList>
    </citation>
    <scope>NUCLEOTIDE SEQUENCE [LARGE SCALE GENOMIC DNA]</scope>
    <source>
        <strain evidence="1 2">CIRM-BRFM 2984</strain>
    </source>
</reference>
<evidence type="ECO:0008006" key="3">
    <source>
        <dbReference type="Google" id="ProtNLM"/>
    </source>
</evidence>
<dbReference type="Proteomes" id="UP001362999">
    <property type="component" value="Unassembled WGS sequence"/>
</dbReference>
<proteinExistence type="predicted"/>
<dbReference type="AlphaFoldDB" id="A0AAV9ZW63"/>
<evidence type="ECO:0000313" key="2">
    <source>
        <dbReference type="Proteomes" id="UP001362999"/>
    </source>
</evidence>
<evidence type="ECO:0000313" key="1">
    <source>
        <dbReference type="EMBL" id="KAK6993002.1"/>
    </source>
</evidence>
<dbReference type="EMBL" id="JAWWNJ010000105">
    <property type="protein sequence ID" value="KAK6993002.1"/>
    <property type="molecule type" value="Genomic_DNA"/>
</dbReference>